<organism evidence="6 7">
    <name type="scientific">Carpinus fangiana</name>
    <dbReference type="NCBI Taxonomy" id="176857"/>
    <lineage>
        <taxon>Eukaryota</taxon>
        <taxon>Viridiplantae</taxon>
        <taxon>Streptophyta</taxon>
        <taxon>Embryophyta</taxon>
        <taxon>Tracheophyta</taxon>
        <taxon>Spermatophyta</taxon>
        <taxon>Magnoliopsida</taxon>
        <taxon>eudicotyledons</taxon>
        <taxon>Gunneridae</taxon>
        <taxon>Pentapetalae</taxon>
        <taxon>rosids</taxon>
        <taxon>fabids</taxon>
        <taxon>Fagales</taxon>
        <taxon>Betulaceae</taxon>
        <taxon>Carpinus</taxon>
    </lineage>
</organism>
<reference evidence="6 7" key="1">
    <citation type="submission" date="2019-06" db="EMBL/GenBank/DDBJ databases">
        <title>A chromosomal-level reference genome of Carpinus fangiana (Coryloideae, Betulaceae).</title>
        <authorList>
            <person name="Yang X."/>
            <person name="Wang Z."/>
            <person name="Zhang L."/>
            <person name="Hao G."/>
            <person name="Liu J."/>
            <person name="Yang Y."/>
        </authorList>
    </citation>
    <scope>NUCLEOTIDE SEQUENCE [LARGE SCALE GENOMIC DNA]</scope>
    <source>
        <strain evidence="6">Cfa_2016G</strain>
        <tissue evidence="6">Leaf</tissue>
    </source>
</reference>
<evidence type="ECO:0000256" key="4">
    <source>
        <dbReference type="ARBA" id="ARBA00023180"/>
    </source>
</evidence>
<dbReference type="FunFam" id="3.20.20.80:FF:000069">
    <property type="entry name" value="Beta-glucosidase 1"/>
    <property type="match status" value="1"/>
</dbReference>
<dbReference type="InterPro" id="IPR001360">
    <property type="entry name" value="Glyco_hydro_1"/>
</dbReference>
<dbReference type="PANTHER" id="PTHR10353">
    <property type="entry name" value="GLYCOSYL HYDROLASE"/>
    <property type="match status" value="1"/>
</dbReference>
<keyword evidence="4" id="KW-0325">Glycoprotein</keyword>
<comment type="similarity">
    <text evidence="1 5">Belongs to the glycosyl hydrolase 1 family.</text>
</comment>
<evidence type="ECO:0000313" key="7">
    <source>
        <dbReference type="Proteomes" id="UP000327013"/>
    </source>
</evidence>
<gene>
    <name evidence="6" type="ORF">FH972_024821</name>
</gene>
<evidence type="ECO:0000256" key="3">
    <source>
        <dbReference type="ARBA" id="ARBA00022801"/>
    </source>
</evidence>
<protein>
    <recommendedName>
        <fullName evidence="8">Beta-glucosidase</fullName>
    </recommendedName>
</protein>
<evidence type="ECO:0000256" key="5">
    <source>
        <dbReference type="RuleBase" id="RU003690"/>
    </source>
</evidence>
<evidence type="ECO:0000313" key="6">
    <source>
        <dbReference type="EMBL" id="KAB8396279.1"/>
    </source>
</evidence>
<dbReference type="PROSITE" id="PS00653">
    <property type="entry name" value="GLYCOSYL_HYDROL_F1_2"/>
    <property type="match status" value="1"/>
</dbReference>
<evidence type="ECO:0000256" key="1">
    <source>
        <dbReference type="ARBA" id="ARBA00010838"/>
    </source>
</evidence>
<evidence type="ECO:0008006" key="8">
    <source>
        <dbReference type="Google" id="ProtNLM"/>
    </source>
</evidence>
<dbReference type="EMBL" id="VIBQ01000026">
    <property type="protein sequence ID" value="KAB8396279.1"/>
    <property type="molecule type" value="Genomic_DNA"/>
</dbReference>
<dbReference type="PANTHER" id="PTHR10353:SF325">
    <property type="entry name" value="BETA-GLUCOSIDASE 11-LIKE"/>
    <property type="match status" value="1"/>
</dbReference>
<dbReference type="Proteomes" id="UP000327013">
    <property type="component" value="Unassembled WGS sequence"/>
</dbReference>
<dbReference type="InterPro" id="IPR017853">
    <property type="entry name" value="GH"/>
</dbReference>
<accession>A0A5N6KZ56</accession>
<dbReference type="GO" id="GO:0008422">
    <property type="term" value="F:beta-glucosidase activity"/>
    <property type="evidence" value="ECO:0007669"/>
    <property type="project" value="TreeGrafter"/>
</dbReference>
<dbReference type="OrthoDB" id="65569at2759"/>
<keyword evidence="3" id="KW-0378">Hydrolase</keyword>
<dbReference type="SUPFAM" id="SSF51445">
    <property type="entry name" value="(Trans)glycosidases"/>
    <property type="match status" value="1"/>
</dbReference>
<evidence type="ECO:0000256" key="2">
    <source>
        <dbReference type="ARBA" id="ARBA00022729"/>
    </source>
</evidence>
<dbReference type="Gene3D" id="3.20.20.80">
    <property type="entry name" value="Glycosidases"/>
    <property type="match status" value="1"/>
</dbReference>
<dbReference type="InterPro" id="IPR033132">
    <property type="entry name" value="GH_1_N_CS"/>
</dbReference>
<dbReference type="Pfam" id="PF00232">
    <property type="entry name" value="Glyco_hydro_1"/>
    <property type="match status" value="1"/>
</dbReference>
<keyword evidence="2" id="KW-0732">Signal</keyword>
<dbReference type="AlphaFoldDB" id="A0A5N6KZ56"/>
<keyword evidence="7" id="KW-1185">Reference proteome</keyword>
<dbReference type="PRINTS" id="PR00131">
    <property type="entry name" value="GLHYDRLASE1"/>
</dbReference>
<sequence length="515" mass="58494">MEVFIWVKLTSFGKMLSLSFSLLLLLNLAAVIFAADRFSRGDFPPGFVFGSGTSAYQVEGAADQEGRKPSIWDTFAHEGKMHGDNADVTCDQYHKYKEDVQLMVDTGLEAYRFSISWSRLIPNGRGPVNPKGLQYYNNLINELISNGIQPHVTLHHSDLPQALEDEYGGWIDRKIVKDFTAYADVCFRKFGDRVSYWMTVNEANVFVVGGYDTGSLPPQHCSSPFGFNCTKGNSSTEPYLAAHHILLAHASAVALYKEKYQDKQRGFIGINLFAYWIVPLTNTTEDAIASQRAMDFLIGWFVNPLMYGDYPDVMKRNVGTRLPTFTDLESNQVKGSIDFLGVNYYLTVYVKDDSSKLEMELRNFDADMAVDITPVTRKDMSSSEVRECTLNCRDASLNQFSITPWGQETQRNSSLEDWPRVKYLHGYIGALLDALRNGSNTKGYFQWSFLDVFEMLDGYKSGFGLYYVDLDDPDLKRQPKLSSHWYKHFLKGENVSSHGFIELEKNLSSHAHYFQ</sequence>
<name>A0A5N6KZ56_9ROSI</name>
<dbReference type="GO" id="GO:0005975">
    <property type="term" value="P:carbohydrate metabolic process"/>
    <property type="evidence" value="ECO:0007669"/>
    <property type="project" value="InterPro"/>
</dbReference>
<proteinExistence type="inferred from homology"/>
<comment type="caution">
    <text evidence="6">The sequence shown here is derived from an EMBL/GenBank/DDBJ whole genome shotgun (WGS) entry which is preliminary data.</text>
</comment>